<name>A0A0D6EPW5_SPOSA</name>
<evidence type="ECO:0000256" key="1">
    <source>
        <dbReference type="PROSITE-ProRule" id="PRU00176"/>
    </source>
</evidence>
<dbReference type="Proteomes" id="UP000243876">
    <property type="component" value="Unassembled WGS sequence"/>
</dbReference>
<dbReference type="SMART" id="SM00360">
    <property type="entry name" value="RRM"/>
    <property type="match status" value="1"/>
</dbReference>
<dbReference type="InterPro" id="IPR000504">
    <property type="entry name" value="RRM_dom"/>
</dbReference>
<dbReference type="InterPro" id="IPR012677">
    <property type="entry name" value="Nucleotide-bd_a/b_plait_sf"/>
</dbReference>
<gene>
    <name evidence="5" type="primary">SPOSA6832_03627</name>
</gene>
<dbReference type="PANTHER" id="PTHR18806:SF4">
    <property type="entry name" value="RNA-BINDING PROTEIN 25"/>
    <property type="match status" value="1"/>
</dbReference>
<organism evidence="5 6">
    <name type="scientific">Sporidiobolus salmonicolor</name>
    <name type="common">Yeast-like fungus</name>
    <name type="synonym">Sporobolomyces salmonicolor</name>
    <dbReference type="NCBI Taxonomy" id="5005"/>
    <lineage>
        <taxon>Eukaryota</taxon>
        <taxon>Fungi</taxon>
        <taxon>Dikarya</taxon>
        <taxon>Basidiomycota</taxon>
        <taxon>Pucciniomycotina</taxon>
        <taxon>Microbotryomycetes</taxon>
        <taxon>Sporidiobolales</taxon>
        <taxon>Sporidiobolaceae</taxon>
        <taxon>Sporobolomyces</taxon>
    </lineage>
</organism>
<feature type="region of interest" description="Disordered" evidence="2">
    <location>
        <begin position="277"/>
        <end position="348"/>
    </location>
</feature>
<dbReference type="Pfam" id="PF00076">
    <property type="entry name" value="RRM_1"/>
    <property type="match status" value="1"/>
</dbReference>
<evidence type="ECO:0000313" key="5">
    <source>
        <dbReference type="EMBL" id="CEQ41881.1"/>
    </source>
</evidence>
<dbReference type="GO" id="GO:0003729">
    <property type="term" value="F:mRNA binding"/>
    <property type="evidence" value="ECO:0007669"/>
    <property type="project" value="TreeGrafter"/>
</dbReference>
<dbReference type="InterPro" id="IPR002483">
    <property type="entry name" value="PWI_dom"/>
</dbReference>
<proteinExistence type="predicted"/>
<dbReference type="PANTHER" id="PTHR18806">
    <property type="entry name" value="RBM25 PROTEIN"/>
    <property type="match status" value="1"/>
</dbReference>
<dbReference type="SUPFAM" id="SSF54928">
    <property type="entry name" value="RNA-binding domain, RBD"/>
    <property type="match status" value="1"/>
</dbReference>
<reference evidence="6" key="1">
    <citation type="submission" date="2015-02" db="EMBL/GenBank/DDBJ databases">
        <authorList>
            <person name="Gon?alves P."/>
        </authorList>
    </citation>
    <scope>NUCLEOTIDE SEQUENCE [LARGE SCALE GENOMIC DNA]</scope>
</reference>
<feature type="domain" description="PWI" evidence="4">
    <location>
        <begin position="580"/>
        <end position="698"/>
    </location>
</feature>
<accession>A0A0D6EPW5</accession>
<feature type="domain" description="RRM" evidence="3">
    <location>
        <begin position="92"/>
        <end position="168"/>
    </location>
</feature>
<keyword evidence="1" id="KW-0694">RNA-binding</keyword>
<dbReference type="SMART" id="SM00311">
    <property type="entry name" value="PWI"/>
    <property type="match status" value="1"/>
</dbReference>
<dbReference type="PROSITE" id="PS51025">
    <property type="entry name" value="PWI"/>
    <property type="match status" value="1"/>
</dbReference>
<feature type="compositionally biased region" description="Gly residues" evidence="2">
    <location>
        <begin position="24"/>
        <end position="36"/>
    </location>
</feature>
<evidence type="ECO:0000313" key="6">
    <source>
        <dbReference type="Proteomes" id="UP000243876"/>
    </source>
</evidence>
<dbReference type="CDD" id="cd12446">
    <property type="entry name" value="RRM_RBM25"/>
    <property type="match status" value="1"/>
</dbReference>
<dbReference type="PROSITE" id="PS50102">
    <property type="entry name" value="RRM"/>
    <property type="match status" value="1"/>
</dbReference>
<feature type="compositionally biased region" description="Basic and acidic residues" evidence="2">
    <location>
        <begin position="560"/>
        <end position="575"/>
    </location>
</feature>
<dbReference type="InterPro" id="IPR052768">
    <property type="entry name" value="RBM25"/>
</dbReference>
<feature type="non-terminal residue" evidence="5">
    <location>
        <position position="1"/>
    </location>
</feature>
<evidence type="ECO:0000256" key="2">
    <source>
        <dbReference type="SAM" id="MobiDB-lite"/>
    </source>
</evidence>
<feature type="region of interest" description="Disordered" evidence="2">
    <location>
        <begin position="468"/>
        <end position="575"/>
    </location>
</feature>
<evidence type="ECO:0000259" key="3">
    <source>
        <dbReference type="PROSITE" id="PS50102"/>
    </source>
</evidence>
<dbReference type="InterPro" id="IPR035979">
    <property type="entry name" value="RBD_domain_sf"/>
</dbReference>
<feature type="compositionally biased region" description="Pro residues" evidence="2">
    <location>
        <begin position="58"/>
        <end position="68"/>
    </location>
</feature>
<keyword evidence="6" id="KW-1185">Reference proteome</keyword>
<dbReference type="Gene3D" id="3.30.70.330">
    <property type="match status" value="1"/>
</dbReference>
<feature type="region of interest" description="Disordered" evidence="2">
    <location>
        <begin position="1"/>
        <end position="76"/>
    </location>
</feature>
<sequence length="698" mass="76257">MYGRGPPGYPPSGPSGYRDAPPHGYGGGGGGPGGSYQGVPTGPRTHAGLGAPGAPSSLPRPPNLPPAPAFGGGSPAGGGAAVGPGMGMGEKFSLFVGSIAEGVENGWLERILGVAGPVLSFRRPSPPFAFVEYSDPESVLRCLEVVNGAKIMGKNKEEKALLVKADEKTRARLDEYEQGRTNSDLTQQARGDLSAILVRIAAGDSLSAAPVAPPTTSSNPSVHIPNHLKDLAPEDLPENQRENTLSSIALFRERAMKKAQEKKELERQIEERRKAMIANKVQQRPTPTPPAGATMGEQAGSPDPQSFNKPMSFVQAGPSSGSPAAPQPEPEIDDARRERERAEREHRQAEAVFRDRERRYEQRERARIAAWERERVRERGVAEQEDHDRSFMAERLATWDDDREAERGRESFYTDRIRWRAQRKPFRMREQEADARDRALEAQHLAAVAEQSNSFLSQHADLFASALQQPGTPNAVPSAAATNGATPAPEGETSTSTPAPGVKLSFGAAAAKPKQAEPPVKRPAVLGMAEDDEEGRRKRELIPLSYSDDEDGAKPKARLSRREAEEKTRELEGRVPSDKDGLWGWKVRWKSLNEDIIKRKMAPFANQCIVEYLGGEEAELLNAVTEHLRAHKPAQELVEELEPVRLDSPHLPPFVTTLLTIRFVSRSQVLDEEANDLVVKVWRVLVLETELAHAGVSL</sequence>
<dbReference type="InterPro" id="IPR034268">
    <property type="entry name" value="RBM25_RRM"/>
</dbReference>
<protein>
    <submittedName>
        <fullName evidence="5">SPOSA6832_03627-mRNA-1:cds</fullName>
    </submittedName>
</protein>
<dbReference type="OrthoDB" id="6275295at2759"/>
<dbReference type="AlphaFoldDB" id="A0A0D6EPW5"/>
<dbReference type="EMBL" id="CENE01000018">
    <property type="protein sequence ID" value="CEQ41881.1"/>
    <property type="molecule type" value="Genomic_DNA"/>
</dbReference>
<dbReference type="Gene3D" id="1.20.1390.10">
    <property type="entry name" value="PWI domain"/>
    <property type="match status" value="1"/>
</dbReference>
<feature type="compositionally biased region" description="Basic and acidic residues" evidence="2">
    <location>
        <begin position="333"/>
        <end position="348"/>
    </location>
</feature>
<feature type="compositionally biased region" description="Low complexity" evidence="2">
    <location>
        <begin position="315"/>
        <end position="324"/>
    </location>
</feature>
<evidence type="ECO:0000259" key="4">
    <source>
        <dbReference type="PROSITE" id="PS51025"/>
    </source>
</evidence>
<dbReference type="GO" id="GO:0005681">
    <property type="term" value="C:spliceosomal complex"/>
    <property type="evidence" value="ECO:0007669"/>
    <property type="project" value="TreeGrafter"/>
</dbReference>